<reference evidence="2" key="1">
    <citation type="journal article" date="2020" name="Stud. Mycol.">
        <title>101 Dothideomycetes genomes: a test case for predicting lifestyles and emergence of pathogens.</title>
        <authorList>
            <person name="Haridas S."/>
            <person name="Albert R."/>
            <person name="Binder M."/>
            <person name="Bloem J."/>
            <person name="Labutti K."/>
            <person name="Salamov A."/>
            <person name="Andreopoulos B."/>
            <person name="Baker S."/>
            <person name="Barry K."/>
            <person name="Bills G."/>
            <person name="Bluhm B."/>
            <person name="Cannon C."/>
            <person name="Castanera R."/>
            <person name="Culley D."/>
            <person name="Daum C."/>
            <person name="Ezra D."/>
            <person name="Gonzalez J."/>
            <person name="Henrissat B."/>
            <person name="Kuo A."/>
            <person name="Liang C."/>
            <person name="Lipzen A."/>
            <person name="Lutzoni F."/>
            <person name="Magnuson J."/>
            <person name="Mondo S."/>
            <person name="Nolan M."/>
            <person name="Ohm R."/>
            <person name="Pangilinan J."/>
            <person name="Park H.-J."/>
            <person name="Ramirez L."/>
            <person name="Alfaro M."/>
            <person name="Sun H."/>
            <person name="Tritt A."/>
            <person name="Yoshinaga Y."/>
            <person name="Zwiers L.-H."/>
            <person name="Turgeon B."/>
            <person name="Goodwin S."/>
            <person name="Spatafora J."/>
            <person name="Crous P."/>
            <person name="Grigoriev I."/>
        </authorList>
    </citation>
    <scope>NUCLEOTIDE SEQUENCE</scope>
    <source>
        <strain evidence="2">HMLAC05119</strain>
    </source>
</reference>
<evidence type="ECO:0008006" key="4">
    <source>
        <dbReference type="Google" id="ProtNLM"/>
    </source>
</evidence>
<dbReference type="Proteomes" id="UP000800096">
    <property type="component" value="Unassembled WGS sequence"/>
</dbReference>
<name>A0A6A5QKA6_AMPQU</name>
<keyword evidence="3" id="KW-1185">Reference proteome</keyword>
<evidence type="ECO:0000313" key="3">
    <source>
        <dbReference type="Proteomes" id="UP000800096"/>
    </source>
</evidence>
<protein>
    <recommendedName>
        <fullName evidence="4">Secreted protein</fullName>
    </recommendedName>
</protein>
<feature type="chain" id="PRO_5025564687" description="Secreted protein" evidence="1">
    <location>
        <begin position="26"/>
        <end position="74"/>
    </location>
</feature>
<accession>A0A6A5QKA6</accession>
<keyword evidence="1" id="KW-0732">Signal</keyword>
<organism evidence="2 3">
    <name type="scientific">Ampelomyces quisqualis</name>
    <name type="common">Powdery mildew agent</name>
    <dbReference type="NCBI Taxonomy" id="50730"/>
    <lineage>
        <taxon>Eukaryota</taxon>
        <taxon>Fungi</taxon>
        <taxon>Dikarya</taxon>
        <taxon>Ascomycota</taxon>
        <taxon>Pezizomycotina</taxon>
        <taxon>Dothideomycetes</taxon>
        <taxon>Pleosporomycetidae</taxon>
        <taxon>Pleosporales</taxon>
        <taxon>Pleosporineae</taxon>
        <taxon>Phaeosphaeriaceae</taxon>
        <taxon>Ampelomyces</taxon>
    </lineage>
</organism>
<sequence>MNQAGAIYTLSIIAVGTLVVASARACVCKGVARACMHGTSQTSARLDLQSMYCSFFRCVLQGDNQSRKFRSRVY</sequence>
<dbReference type="EMBL" id="ML979137">
    <property type="protein sequence ID" value="KAF1914914.1"/>
    <property type="molecule type" value="Genomic_DNA"/>
</dbReference>
<gene>
    <name evidence="2" type="ORF">BDU57DRAFT_520130</name>
</gene>
<evidence type="ECO:0000256" key="1">
    <source>
        <dbReference type="SAM" id="SignalP"/>
    </source>
</evidence>
<proteinExistence type="predicted"/>
<feature type="signal peptide" evidence="1">
    <location>
        <begin position="1"/>
        <end position="25"/>
    </location>
</feature>
<dbReference type="AlphaFoldDB" id="A0A6A5QKA6"/>
<evidence type="ECO:0000313" key="2">
    <source>
        <dbReference type="EMBL" id="KAF1914914.1"/>
    </source>
</evidence>